<dbReference type="GO" id="GO:0016020">
    <property type="term" value="C:membrane"/>
    <property type="evidence" value="ECO:0007669"/>
    <property type="project" value="TreeGrafter"/>
</dbReference>
<dbReference type="STRING" id="113562.SAMN04489716_2784"/>
<feature type="domain" description="AB hydrolase-1" evidence="2">
    <location>
        <begin position="73"/>
        <end position="326"/>
    </location>
</feature>
<dbReference type="SUPFAM" id="SSF53474">
    <property type="entry name" value="alpha/beta-Hydrolases"/>
    <property type="match status" value="1"/>
</dbReference>
<dbReference type="Gene3D" id="3.40.50.1820">
    <property type="entry name" value="alpha/beta hydrolase"/>
    <property type="match status" value="1"/>
</dbReference>
<gene>
    <name evidence="3" type="ORF">SAMN04489716_2784</name>
</gene>
<protein>
    <submittedName>
        <fullName evidence="3">Alpha/beta hydrolase fold</fullName>
    </submittedName>
</protein>
<dbReference type="InterPro" id="IPR029058">
    <property type="entry name" value="AB_hydrolase_fold"/>
</dbReference>
<evidence type="ECO:0000313" key="3">
    <source>
        <dbReference type="EMBL" id="SDT18692.1"/>
    </source>
</evidence>
<dbReference type="Pfam" id="PF00561">
    <property type="entry name" value="Abhydrolase_1"/>
    <property type="match status" value="1"/>
</dbReference>
<dbReference type="AlphaFoldDB" id="A0A1H1YBB6"/>
<reference evidence="3 4" key="1">
    <citation type="submission" date="2016-10" db="EMBL/GenBank/DDBJ databases">
        <authorList>
            <person name="de Groot N.N."/>
        </authorList>
    </citation>
    <scope>NUCLEOTIDE SEQUENCE [LARGE SCALE GENOMIC DNA]</scope>
    <source>
        <strain evidence="3 4">DSM 43941</strain>
    </source>
</reference>
<evidence type="ECO:0000313" key="4">
    <source>
        <dbReference type="Proteomes" id="UP000198688"/>
    </source>
</evidence>
<feature type="region of interest" description="Disordered" evidence="1">
    <location>
        <begin position="187"/>
        <end position="223"/>
    </location>
</feature>
<keyword evidence="3" id="KW-0378">Hydrolase</keyword>
<feature type="compositionally biased region" description="Low complexity" evidence="1">
    <location>
        <begin position="204"/>
        <end position="221"/>
    </location>
</feature>
<dbReference type="InterPro" id="IPR000073">
    <property type="entry name" value="AB_hydrolase_1"/>
</dbReference>
<dbReference type="Proteomes" id="UP000198688">
    <property type="component" value="Chromosome I"/>
</dbReference>
<keyword evidence="4" id="KW-1185">Reference proteome</keyword>
<organism evidence="3 4">
    <name type="scientific">Actinoplanes derwentensis</name>
    <dbReference type="NCBI Taxonomy" id="113562"/>
    <lineage>
        <taxon>Bacteria</taxon>
        <taxon>Bacillati</taxon>
        <taxon>Actinomycetota</taxon>
        <taxon>Actinomycetes</taxon>
        <taxon>Micromonosporales</taxon>
        <taxon>Micromonosporaceae</taxon>
        <taxon>Actinoplanes</taxon>
    </lineage>
</organism>
<dbReference type="GO" id="GO:0016787">
    <property type="term" value="F:hydrolase activity"/>
    <property type="evidence" value="ECO:0007669"/>
    <property type="project" value="UniProtKB-KW"/>
</dbReference>
<proteinExistence type="predicted"/>
<dbReference type="EMBL" id="LT629758">
    <property type="protein sequence ID" value="SDT18692.1"/>
    <property type="molecule type" value="Genomic_DNA"/>
</dbReference>
<dbReference type="PANTHER" id="PTHR43798:SF33">
    <property type="entry name" value="HYDROLASE, PUTATIVE (AFU_ORTHOLOGUE AFUA_2G14860)-RELATED"/>
    <property type="match status" value="1"/>
</dbReference>
<sequence>MILRHRHATQYACCRAARPTPIALDPPGSRISKLASATISVMNPRSESRRVVRTGDLSLVCHVRGRGPRCVAHPAGPGMHWSYLRMPLAERDHTMIYVEPAGTGDSSALPRGVRYDLATYVRHLDAVVRAFDDEPVFVLGHGHGGFIAQSYALTDPDGLAGLVLYSTGPAADAQMLAQARWNLHRDTLDNPTGAAEHGANGDYSGDTGAANSGTGTSAADTGEYDVDAATRRLREILPSHFAHWEHRRIEFAPMVAQVRCWPRPAADFAAFDLRRELSSITVPTLILAGAHDFVFGPPAAATLRAAMPEASVAIFENSGRFAHVEETERFVHVLAEFTSGSRQRQLHGPAGGDGLAW</sequence>
<accession>A0A1H1YBB6</accession>
<evidence type="ECO:0000259" key="2">
    <source>
        <dbReference type="Pfam" id="PF00561"/>
    </source>
</evidence>
<evidence type="ECO:0000256" key="1">
    <source>
        <dbReference type="SAM" id="MobiDB-lite"/>
    </source>
</evidence>
<dbReference type="PANTHER" id="PTHR43798">
    <property type="entry name" value="MONOACYLGLYCEROL LIPASE"/>
    <property type="match status" value="1"/>
</dbReference>
<name>A0A1H1YBB6_9ACTN</name>
<dbReference type="InterPro" id="IPR050266">
    <property type="entry name" value="AB_hydrolase_sf"/>
</dbReference>